<feature type="compositionally biased region" description="Low complexity" evidence="1">
    <location>
        <begin position="592"/>
        <end position="606"/>
    </location>
</feature>
<evidence type="ECO:0008006" key="4">
    <source>
        <dbReference type="Google" id="ProtNLM"/>
    </source>
</evidence>
<dbReference type="Pfam" id="PF10384">
    <property type="entry name" value="Scm3"/>
    <property type="match status" value="1"/>
</dbReference>
<dbReference type="EMBL" id="JASAOK010000043">
    <property type="protein sequence ID" value="KAK6214959.1"/>
    <property type="molecule type" value="Genomic_DNA"/>
</dbReference>
<feature type="region of interest" description="Disordered" evidence="1">
    <location>
        <begin position="86"/>
        <end position="246"/>
    </location>
</feature>
<accession>A0AAV9T751</accession>
<feature type="region of interest" description="Disordered" evidence="1">
    <location>
        <begin position="295"/>
        <end position="322"/>
    </location>
</feature>
<feature type="region of interest" description="Disordered" evidence="1">
    <location>
        <begin position="1"/>
        <end position="46"/>
    </location>
</feature>
<protein>
    <recommendedName>
        <fullName evidence="4">Myb-like DNA-binding domain protein</fullName>
    </recommendedName>
</protein>
<evidence type="ECO:0000256" key="1">
    <source>
        <dbReference type="SAM" id="MobiDB-lite"/>
    </source>
</evidence>
<dbReference type="PANTHER" id="PTHR15992:SF5">
    <property type="entry name" value="HOLLIDAY JUNCTION RECOGNITION PROTEIN"/>
    <property type="match status" value="1"/>
</dbReference>
<dbReference type="PANTHER" id="PTHR15992">
    <property type="entry name" value="HOLLIDAY JUNCTION RECOGNITION PROTEIN"/>
    <property type="match status" value="1"/>
</dbReference>
<proteinExistence type="predicted"/>
<feature type="compositionally biased region" description="Polar residues" evidence="1">
    <location>
        <begin position="373"/>
        <end position="383"/>
    </location>
</feature>
<feature type="region of interest" description="Disordered" evidence="1">
    <location>
        <begin position="334"/>
        <end position="432"/>
    </location>
</feature>
<evidence type="ECO:0000313" key="3">
    <source>
        <dbReference type="Proteomes" id="UP001327957"/>
    </source>
</evidence>
<feature type="compositionally biased region" description="Acidic residues" evidence="1">
    <location>
        <begin position="105"/>
        <end position="118"/>
    </location>
</feature>
<dbReference type="InterPro" id="IPR009072">
    <property type="entry name" value="Histone-fold"/>
</dbReference>
<dbReference type="GO" id="GO:0005634">
    <property type="term" value="C:nucleus"/>
    <property type="evidence" value="ECO:0007669"/>
    <property type="project" value="InterPro"/>
</dbReference>
<feature type="compositionally biased region" description="Basic and acidic residues" evidence="1">
    <location>
        <begin position="86"/>
        <end position="104"/>
    </location>
</feature>
<feature type="compositionally biased region" description="Polar residues" evidence="1">
    <location>
        <begin position="864"/>
        <end position="893"/>
    </location>
</feature>
<gene>
    <name evidence="2" type="ORF">QIS74_07978</name>
</gene>
<reference evidence="2 3" key="1">
    <citation type="submission" date="2023-04" db="EMBL/GenBank/DDBJ databases">
        <title>Colletotrichum tabacum stain YC1 causing leaf anthracnose on Nicotiana tabacum(L.) cv.</title>
        <authorList>
            <person name="Ji Z."/>
            <person name="Wang M."/>
            <person name="Zhang J."/>
            <person name="Wang N."/>
            <person name="Zhou Z."/>
        </authorList>
    </citation>
    <scope>NUCLEOTIDE SEQUENCE [LARGE SCALE GENOMIC DNA]</scope>
    <source>
        <strain evidence="2 3">YC1</strain>
    </source>
</reference>
<feature type="compositionally biased region" description="Basic and acidic residues" evidence="1">
    <location>
        <begin position="334"/>
        <end position="345"/>
    </location>
</feature>
<organism evidence="2 3">
    <name type="scientific">Colletotrichum tabaci</name>
    <dbReference type="NCBI Taxonomy" id="1209068"/>
    <lineage>
        <taxon>Eukaryota</taxon>
        <taxon>Fungi</taxon>
        <taxon>Dikarya</taxon>
        <taxon>Ascomycota</taxon>
        <taxon>Pezizomycotina</taxon>
        <taxon>Sordariomycetes</taxon>
        <taxon>Hypocreomycetidae</taxon>
        <taxon>Glomerellales</taxon>
        <taxon>Glomerellaceae</taxon>
        <taxon>Colletotrichum</taxon>
        <taxon>Colletotrichum destructivum species complex</taxon>
    </lineage>
</organism>
<comment type="caution">
    <text evidence="2">The sequence shown here is derived from an EMBL/GenBank/DDBJ whole genome shotgun (WGS) entry which is preliminary data.</text>
</comment>
<feature type="region of interest" description="Disordered" evidence="1">
    <location>
        <begin position="539"/>
        <end position="683"/>
    </location>
</feature>
<dbReference type="InterPro" id="IPR018465">
    <property type="entry name" value="Scm3/HJURP"/>
</dbReference>
<feature type="compositionally biased region" description="Basic and acidic residues" evidence="1">
    <location>
        <begin position="548"/>
        <end position="565"/>
    </location>
</feature>
<keyword evidence="3" id="KW-1185">Reference proteome</keyword>
<dbReference type="GO" id="GO:0046982">
    <property type="term" value="F:protein heterodimerization activity"/>
    <property type="evidence" value="ECO:0007669"/>
    <property type="project" value="InterPro"/>
</dbReference>
<feature type="compositionally biased region" description="Basic and acidic residues" evidence="1">
    <location>
        <begin position="672"/>
        <end position="682"/>
    </location>
</feature>
<feature type="compositionally biased region" description="Polar residues" evidence="1">
    <location>
        <begin position="349"/>
        <end position="360"/>
    </location>
</feature>
<dbReference type="GO" id="GO:0042393">
    <property type="term" value="F:histone binding"/>
    <property type="evidence" value="ECO:0007669"/>
    <property type="project" value="InterPro"/>
</dbReference>
<feature type="compositionally biased region" description="Basic and acidic residues" evidence="1">
    <location>
        <begin position="906"/>
        <end position="917"/>
    </location>
</feature>
<feature type="compositionally biased region" description="Basic and acidic residues" evidence="1">
    <location>
        <begin position="752"/>
        <end position="764"/>
    </location>
</feature>
<dbReference type="Proteomes" id="UP001327957">
    <property type="component" value="Unassembled WGS sequence"/>
</dbReference>
<feature type="compositionally biased region" description="Acidic residues" evidence="1">
    <location>
        <begin position="24"/>
        <end position="36"/>
    </location>
</feature>
<feature type="region of interest" description="Disordered" evidence="1">
    <location>
        <begin position="736"/>
        <end position="808"/>
    </location>
</feature>
<feature type="compositionally biased region" description="Basic and acidic residues" evidence="1">
    <location>
        <begin position="393"/>
        <end position="413"/>
    </location>
</feature>
<feature type="compositionally biased region" description="Polar residues" evidence="1">
    <location>
        <begin position="580"/>
        <end position="591"/>
    </location>
</feature>
<dbReference type="Gene3D" id="1.10.20.10">
    <property type="entry name" value="Histone, subunit A"/>
    <property type="match status" value="1"/>
</dbReference>
<evidence type="ECO:0000313" key="2">
    <source>
        <dbReference type="EMBL" id="KAK6214959.1"/>
    </source>
</evidence>
<feature type="region of interest" description="Disordered" evidence="1">
    <location>
        <begin position="1039"/>
        <end position="1058"/>
    </location>
</feature>
<sequence>MNDMEPPAKRPRTGPSPSGQQSKEDEDDELNYEPEEVSQMRDPGYQLEQSRAFAAFKLKSTFEHIFQKYERDFTGIGDEIDLRTGRIIENNGHLERMRNERDTGIPDDDEDEEDEGMNLEDVFASSDEDDDEASAEAVAHGDEDSDQSDDEEDEEQILHGENDSNSPSASLIPKTKEQLQHRSSLSHAPSGTLRPGSEQRLSNLAPPRQLRNGSSTPYANVWEYEPESVDPTWRAPEISPPRPSDDLMSKLYGARYRFPVSQGSQSVWASRQDSELEKTAPEPFRIDMAQLVRARQEASRMARPTSKKLLPAFTPYDDNEDDILGVSTVDRKLRPAGERDKEGMAKDQVSVTFTTGQSQEEPLPYVEVEQTRSKTAAVSSARETNGRSKTKSLVREKLPPETKKSIPKKERPASKKQLVPAKMRKLRKTSPPVEVFDEQVEGRPVNNTAGLDTAHTITSFVTDEEAQERRKQRIVVELFSKRPSADEITKAEDPEDMDVFALTEQDMTLASGLSGLTVSENRRSPERPVAQRALVGASHDANALVEAPTEKAPEPPRDRFTRHQIDPSYAFSDDEDGIPTTRSRPNRSQKQSVDVPVTVKSVKPVSATAAEPSEEAFVSGGSEDQQGAEFQLEAEADNDESSPVGDKSITDEPAGMDVDDLEEQVSKQTAAPERHLDPDGCRASEALADIDAAAMLQTVDDPLKERQPAGKHAVENPSLVDAGHLQSYLEIVADEARSLDPQNQESATGKAFRQEAQDESRIDEVQTESLEESEAKAEVGDPAEDFQQTDGEEVLEPFTIPLGLDKIDETSASEVDTGTEAMEFELPILPPPPTESPAPMGILFAAPRRSRPSSAIRPSHVGMSATSPMRNLNLQSSSPLKKYGNPSSFSSAKAHTVVRPYPSASPERKRNPRKREPTAGQPLGSASESPHSEAVDVSAAPAVGEPLPGPKPPRKRRQPKTPSTPSSRQTPLAAKGFSSNKRSIISLLSDNEDELTLDLFKTWTSSGGTHGDRKRTTSYTPVLLAGPETKITTPMKPRIVAASDGGDGTGSGMATTKGRKRKAAWAFATPTKVHFGSPSGSLIRTPGGNMRRCGEEGFRCDRDFCFTCL</sequence>
<feature type="compositionally biased region" description="Acidic residues" evidence="1">
    <location>
        <begin position="143"/>
        <end position="155"/>
    </location>
</feature>
<feature type="region of interest" description="Disordered" evidence="1">
    <location>
        <begin position="263"/>
        <end position="282"/>
    </location>
</feature>
<feature type="region of interest" description="Disordered" evidence="1">
    <location>
        <begin position="846"/>
        <end position="978"/>
    </location>
</feature>
<dbReference type="AlphaFoldDB" id="A0AAV9T751"/>
<name>A0AAV9T751_9PEZI</name>